<dbReference type="Gramene" id="AET2Gv20303100.8">
    <property type="protein sequence ID" value="AET2Gv20303100.8"/>
    <property type="gene ID" value="AET2Gv20303100"/>
</dbReference>
<keyword evidence="3" id="KW-1185">Reference proteome</keyword>
<sequence length="58" mass="6593">PRLSPRSPFSRKSRSQTLAPHRSGQRLSTPAPSLPVRACCCRREAAEAKKRNRPWRPV</sequence>
<feature type="region of interest" description="Disordered" evidence="1">
    <location>
        <begin position="1"/>
        <end position="34"/>
    </location>
</feature>
<reference evidence="3" key="2">
    <citation type="journal article" date="2017" name="Nat. Plants">
        <title>The Aegilops tauschii genome reveals multiple impacts of transposons.</title>
        <authorList>
            <person name="Zhao G."/>
            <person name="Zou C."/>
            <person name="Li K."/>
            <person name="Wang K."/>
            <person name="Li T."/>
            <person name="Gao L."/>
            <person name="Zhang X."/>
            <person name="Wang H."/>
            <person name="Yang Z."/>
            <person name="Liu X."/>
            <person name="Jiang W."/>
            <person name="Mao L."/>
            <person name="Kong X."/>
            <person name="Jiao Y."/>
            <person name="Jia J."/>
        </authorList>
    </citation>
    <scope>NUCLEOTIDE SEQUENCE [LARGE SCALE GENOMIC DNA]</scope>
    <source>
        <strain evidence="3">cv. AL8/78</strain>
    </source>
</reference>
<reference evidence="3" key="1">
    <citation type="journal article" date="2014" name="Science">
        <title>Ancient hybridizations among the ancestral genomes of bread wheat.</title>
        <authorList>
            <consortium name="International Wheat Genome Sequencing Consortium,"/>
            <person name="Marcussen T."/>
            <person name="Sandve S.R."/>
            <person name="Heier L."/>
            <person name="Spannagl M."/>
            <person name="Pfeifer M."/>
            <person name="Jakobsen K.S."/>
            <person name="Wulff B.B."/>
            <person name="Steuernagel B."/>
            <person name="Mayer K.F."/>
            <person name="Olsen O.A."/>
        </authorList>
    </citation>
    <scope>NUCLEOTIDE SEQUENCE [LARGE SCALE GENOMIC DNA]</scope>
    <source>
        <strain evidence="3">cv. AL8/78</strain>
    </source>
</reference>
<reference evidence="2" key="3">
    <citation type="journal article" date="2017" name="Nature">
        <title>Genome sequence of the progenitor of the wheat D genome Aegilops tauschii.</title>
        <authorList>
            <person name="Luo M.C."/>
            <person name="Gu Y.Q."/>
            <person name="Puiu D."/>
            <person name="Wang H."/>
            <person name="Twardziok S.O."/>
            <person name="Deal K.R."/>
            <person name="Huo N."/>
            <person name="Zhu T."/>
            <person name="Wang L."/>
            <person name="Wang Y."/>
            <person name="McGuire P.E."/>
            <person name="Liu S."/>
            <person name="Long H."/>
            <person name="Ramasamy R.K."/>
            <person name="Rodriguez J.C."/>
            <person name="Van S.L."/>
            <person name="Yuan L."/>
            <person name="Wang Z."/>
            <person name="Xia Z."/>
            <person name="Xiao L."/>
            <person name="Anderson O.D."/>
            <person name="Ouyang S."/>
            <person name="Liang Y."/>
            <person name="Zimin A.V."/>
            <person name="Pertea G."/>
            <person name="Qi P."/>
            <person name="Bennetzen J.L."/>
            <person name="Dai X."/>
            <person name="Dawson M.W."/>
            <person name="Muller H.G."/>
            <person name="Kugler K."/>
            <person name="Rivarola-Duarte L."/>
            <person name="Spannagl M."/>
            <person name="Mayer K.F.X."/>
            <person name="Lu F.H."/>
            <person name="Bevan M.W."/>
            <person name="Leroy P."/>
            <person name="Li P."/>
            <person name="You F.M."/>
            <person name="Sun Q."/>
            <person name="Liu Z."/>
            <person name="Lyons E."/>
            <person name="Wicker T."/>
            <person name="Salzberg S.L."/>
            <person name="Devos K.M."/>
            <person name="Dvorak J."/>
        </authorList>
    </citation>
    <scope>NUCLEOTIDE SEQUENCE [LARGE SCALE GENOMIC DNA]</scope>
    <source>
        <strain evidence="2">cv. AL8/78</strain>
    </source>
</reference>
<protein>
    <submittedName>
        <fullName evidence="2">Eukaryotic translation initiation factor 6</fullName>
    </submittedName>
</protein>
<evidence type="ECO:0000313" key="2">
    <source>
        <dbReference type="EnsemblPlants" id="AET2Gv20303100.8"/>
    </source>
</evidence>
<proteinExistence type="predicted"/>
<accession>A0A453AYL1</accession>
<dbReference type="AlphaFoldDB" id="A0A453AYL1"/>
<dbReference type="EnsemblPlants" id="AET2Gv20303100.8">
    <property type="protein sequence ID" value="AET2Gv20303100.8"/>
    <property type="gene ID" value="AET2Gv20303100"/>
</dbReference>
<reference evidence="2" key="5">
    <citation type="journal article" date="2021" name="G3 (Bethesda)">
        <title>Aegilops tauschii genome assembly Aet v5.0 features greater sequence contiguity and improved annotation.</title>
        <authorList>
            <person name="Wang L."/>
            <person name="Zhu T."/>
            <person name="Rodriguez J.C."/>
            <person name="Deal K.R."/>
            <person name="Dubcovsky J."/>
            <person name="McGuire P.E."/>
            <person name="Lux T."/>
            <person name="Spannagl M."/>
            <person name="Mayer K.F.X."/>
            <person name="Baldrich P."/>
            <person name="Meyers B.C."/>
            <person name="Huo N."/>
            <person name="Gu Y.Q."/>
            <person name="Zhou H."/>
            <person name="Devos K.M."/>
            <person name="Bennetzen J.L."/>
            <person name="Unver T."/>
            <person name="Budak H."/>
            <person name="Gulick P.J."/>
            <person name="Galiba G."/>
            <person name="Kalapos B."/>
            <person name="Nelson D.R."/>
            <person name="Li P."/>
            <person name="You F.M."/>
            <person name="Luo M.C."/>
            <person name="Dvorak J."/>
        </authorList>
    </citation>
    <scope>NUCLEOTIDE SEQUENCE [LARGE SCALE GENOMIC DNA]</scope>
    <source>
        <strain evidence="2">cv. AL8/78</strain>
    </source>
</reference>
<evidence type="ECO:0000313" key="3">
    <source>
        <dbReference type="Proteomes" id="UP000015105"/>
    </source>
</evidence>
<name>A0A453AYL1_AEGTS</name>
<organism evidence="2 3">
    <name type="scientific">Aegilops tauschii subsp. strangulata</name>
    <name type="common">Goatgrass</name>
    <dbReference type="NCBI Taxonomy" id="200361"/>
    <lineage>
        <taxon>Eukaryota</taxon>
        <taxon>Viridiplantae</taxon>
        <taxon>Streptophyta</taxon>
        <taxon>Embryophyta</taxon>
        <taxon>Tracheophyta</taxon>
        <taxon>Spermatophyta</taxon>
        <taxon>Magnoliopsida</taxon>
        <taxon>Liliopsida</taxon>
        <taxon>Poales</taxon>
        <taxon>Poaceae</taxon>
        <taxon>BOP clade</taxon>
        <taxon>Pooideae</taxon>
        <taxon>Triticodae</taxon>
        <taxon>Triticeae</taxon>
        <taxon>Triticinae</taxon>
        <taxon>Aegilops</taxon>
    </lineage>
</organism>
<reference evidence="2" key="4">
    <citation type="submission" date="2019-03" db="UniProtKB">
        <authorList>
            <consortium name="EnsemblPlants"/>
        </authorList>
    </citation>
    <scope>IDENTIFICATION</scope>
</reference>
<evidence type="ECO:0000256" key="1">
    <source>
        <dbReference type="SAM" id="MobiDB-lite"/>
    </source>
</evidence>
<dbReference type="Proteomes" id="UP000015105">
    <property type="component" value="Chromosome 2D"/>
</dbReference>